<dbReference type="Gene3D" id="2.40.50.100">
    <property type="match status" value="1"/>
</dbReference>
<dbReference type="InterPro" id="IPR058982">
    <property type="entry name" value="Beta-barrel_AprE"/>
</dbReference>
<organism evidence="2 3">
    <name type="scientific">Pandoraea terrigena</name>
    <dbReference type="NCBI Taxonomy" id="2508292"/>
    <lineage>
        <taxon>Bacteria</taxon>
        <taxon>Pseudomonadati</taxon>
        <taxon>Pseudomonadota</taxon>
        <taxon>Betaproteobacteria</taxon>
        <taxon>Burkholderiales</taxon>
        <taxon>Burkholderiaceae</taxon>
        <taxon>Pandoraea</taxon>
    </lineage>
</organism>
<evidence type="ECO:0000259" key="1">
    <source>
        <dbReference type="Pfam" id="PF26002"/>
    </source>
</evidence>
<sequence length="376" mass="41403">MALLAFGTYSHRVTVVGRLVPASGIVKVYPVESGTVVSRIVSEGQRVSRDDVLYIISAERRQRTGAGLHASVAAQITARLASIKVDIDEMKRLHLLAQDEQRSAIAARADEVVKLDALMQNQRERVALAKVSKERYERLLAQSYVSGERAQEKHAEYLEHRARLGTLQRERVTAARALTADRQKLEAMPLAQKRELTRGLRDLATVEQELAESEGKREFAIVSPVSGIATAVVADAGQNVGASAPVVSIVPVDVPLEAHLYVRSNAVGFISAGDRVRLRYRAFAHQKFGHFRGTVISVSGTALPHTDIVDVDLYEGRFGTRVPVYLVKVSIADSQTEQGEALPLRAGMVLDADIMRETRRLYEWAIHPLKSMGRSI</sequence>
<dbReference type="AlphaFoldDB" id="A0A5E4RTJ2"/>
<evidence type="ECO:0000313" key="3">
    <source>
        <dbReference type="Proteomes" id="UP000334380"/>
    </source>
</evidence>
<gene>
    <name evidence="2" type="primary">cvaA</name>
    <name evidence="2" type="ORF">PTE31013_00342</name>
</gene>
<dbReference type="PANTHER" id="PTHR30386:SF28">
    <property type="entry name" value="EXPORTED PROTEIN"/>
    <property type="match status" value="1"/>
</dbReference>
<proteinExistence type="predicted"/>
<dbReference type="EMBL" id="CABPRU010000001">
    <property type="protein sequence ID" value="VVD65774.1"/>
    <property type="molecule type" value="Genomic_DNA"/>
</dbReference>
<keyword evidence="3" id="KW-1185">Reference proteome</keyword>
<dbReference type="PRINTS" id="PR01490">
    <property type="entry name" value="RTXTOXIND"/>
</dbReference>
<dbReference type="InterPro" id="IPR050739">
    <property type="entry name" value="MFP"/>
</dbReference>
<dbReference type="PANTHER" id="PTHR30386">
    <property type="entry name" value="MEMBRANE FUSION SUBUNIT OF EMRAB-TOLC MULTIDRUG EFFLUX PUMP"/>
    <property type="match status" value="1"/>
</dbReference>
<feature type="domain" description="AprE-like beta-barrel" evidence="1">
    <location>
        <begin position="258"/>
        <end position="355"/>
    </location>
</feature>
<accession>A0A5E4RTJ2</accession>
<name>A0A5E4RTJ2_9BURK</name>
<dbReference type="Proteomes" id="UP000334380">
    <property type="component" value="Unassembled WGS sequence"/>
</dbReference>
<dbReference type="Gene3D" id="2.40.30.170">
    <property type="match status" value="1"/>
</dbReference>
<reference evidence="2 3" key="1">
    <citation type="submission" date="2019-08" db="EMBL/GenBank/DDBJ databases">
        <authorList>
            <person name="Peeters C."/>
        </authorList>
    </citation>
    <scope>NUCLEOTIDE SEQUENCE [LARGE SCALE GENOMIC DNA]</scope>
    <source>
        <strain evidence="2 3">LMG 31013</strain>
    </source>
</reference>
<protein>
    <submittedName>
        <fullName evidence="2">Colicin V secretion protein CvaA</fullName>
    </submittedName>
</protein>
<dbReference type="Pfam" id="PF26002">
    <property type="entry name" value="Beta-barrel_AprE"/>
    <property type="match status" value="1"/>
</dbReference>
<evidence type="ECO:0000313" key="2">
    <source>
        <dbReference type="EMBL" id="VVD65774.1"/>
    </source>
</evidence>